<name>A0AAN9QII9_CANGL</name>
<dbReference type="EMBL" id="JAYMYQ010000004">
    <property type="protein sequence ID" value="KAK7338840.1"/>
    <property type="molecule type" value="Genomic_DNA"/>
</dbReference>
<organism evidence="1 2">
    <name type="scientific">Canavalia gladiata</name>
    <name type="common">Sword bean</name>
    <name type="synonym">Dolichos gladiatus</name>
    <dbReference type="NCBI Taxonomy" id="3824"/>
    <lineage>
        <taxon>Eukaryota</taxon>
        <taxon>Viridiplantae</taxon>
        <taxon>Streptophyta</taxon>
        <taxon>Embryophyta</taxon>
        <taxon>Tracheophyta</taxon>
        <taxon>Spermatophyta</taxon>
        <taxon>Magnoliopsida</taxon>
        <taxon>eudicotyledons</taxon>
        <taxon>Gunneridae</taxon>
        <taxon>Pentapetalae</taxon>
        <taxon>rosids</taxon>
        <taxon>fabids</taxon>
        <taxon>Fabales</taxon>
        <taxon>Fabaceae</taxon>
        <taxon>Papilionoideae</taxon>
        <taxon>50 kb inversion clade</taxon>
        <taxon>NPAAA clade</taxon>
        <taxon>indigoferoid/millettioid clade</taxon>
        <taxon>Phaseoleae</taxon>
        <taxon>Canavalia</taxon>
    </lineage>
</organism>
<accession>A0AAN9QII9</accession>
<protein>
    <submittedName>
        <fullName evidence="1">Uncharacterized protein</fullName>
    </submittedName>
</protein>
<evidence type="ECO:0000313" key="1">
    <source>
        <dbReference type="EMBL" id="KAK7338840.1"/>
    </source>
</evidence>
<keyword evidence="2" id="KW-1185">Reference proteome</keyword>
<reference evidence="1 2" key="1">
    <citation type="submission" date="2024-01" db="EMBL/GenBank/DDBJ databases">
        <title>The genomes of 5 underutilized Papilionoideae crops provide insights into root nodulation and disease resistanc.</title>
        <authorList>
            <person name="Jiang F."/>
        </authorList>
    </citation>
    <scope>NUCLEOTIDE SEQUENCE [LARGE SCALE GENOMIC DNA]</scope>
    <source>
        <strain evidence="1">LVBAO_FW01</strain>
        <tissue evidence="1">Leaves</tissue>
    </source>
</reference>
<proteinExistence type="predicted"/>
<gene>
    <name evidence="1" type="ORF">VNO77_19473</name>
</gene>
<evidence type="ECO:0000313" key="2">
    <source>
        <dbReference type="Proteomes" id="UP001367508"/>
    </source>
</evidence>
<dbReference type="Proteomes" id="UP001367508">
    <property type="component" value="Unassembled WGS sequence"/>
</dbReference>
<sequence>MDAHAVAVGCCGTIPKQVSDSTVGIQNSTYISVPGWPSQTSPGPTEMASWPRILGGMMISTTTRVIHRGTLATKDETGRSSKIMEKVQRI</sequence>
<dbReference type="AlphaFoldDB" id="A0AAN9QII9"/>
<comment type="caution">
    <text evidence="1">The sequence shown here is derived from an EMBL/GenBank/DDBJ whole genome shotgun (WGS) entry which is preliminary data.</text>
</comment>